<evidence type="ECO:0000313" key="7">
    <source>
        <dbReference type="EMBL" id="RHN82517.1"/>
    </source>
</evidence>
<reference evidence="8" key="3">
    <citation type="submission" date="2015-04" db="UniProtKB">
        <authorList>
            <consortium name="EnsemblPlants"/>
        </authorList>
    </citation>
    <scope>IDENTIFICATION</scope>
    <source>
        <strain evidence="8">cv. Jemalong A17</strain>
    </source>
</reference>
<proteinExistence type="predicted"/>
<dbReference type="ExpressionAtlas" id="A0A072VQN2">
    <property type="expression patterns" value="differential"/>
</dbReference>
<feature type="domain" description="Tubulin-folding cofactor D ARM repeats" evidence="5">
    <location>
        <begin position="314"/>
        <end position="559"/>
    </location>
</feature>
<dbReference type="Gene3D" id="1.25.10.10">
    <property type="entry name" value="Leucine-rich Repeat Variant"/>
    <property type="match status" value="2"/>
</dbReference>
<feature type="domain" description="Tubulin-folding cofactor D C-terminal" evidence="4">
    <location>
        <begin position="951"/>
        <end position="1140"/>
    </location>
</feature>
<dbReference type="Gramene" id="rna6688">
    <property type="protein sequence ID" value="RHN82517.1"/>
    <property type="gene ID" value="gene6688"/>
</dbReference>
<reference evidence="6 9" key="2">
    <citation type="journal article" date="2014" name="BMC Genomics">
        <title>An improved genome release (version Mt4.0) for the model legume Medicago truncatula.</title>
        <authorList>
            <person name="Tang H."/>
            <person name="Krishnakumar V."/>
            <person name="Bidwell S."/>
            <person name="Rosen B."/>
            <person name="Chan A."/>
            <person name="Zhou S."/>
            <person name="Gentzbittel L."/>
            <person name="Childs K.L."/>
            <person name="Yandell M."/>
            <person name="Gundlach H."/>
            <person name="Mayer K.F."/>
            <person name="Schwartz D.C."/>
            <person name="Town C.D."/>
        </authorList>
    </citation>
    <scope>GENOME REANNOTATION</scope>
    <source>
        <strain evidence="6">A17</strain>
        <strain evidence="8 9">cv. Jemalong A17</strain>
    </source>
</reference>
<evidence type="ECO:0000259" key="4">
    <source>
        <dbReference type="Pfam" id="PF12612"/>
    </source>
</evidence>
<evidence type="ECO:0000259" key="5">
    <source>
        <dbReference type="Pfam" id="PF25767"/>
    </source>
</evidence>
<reference evidence="6 9" key="1">
    <citation type="journal article" date="2011" name="Nature">
        <title>The Medicago genome provides insight into the evolution of rhizobial symbioses.</title>
        <authorList>
            <person name="Young N.D."/>
            <person name="Debelle F."/>
            <person name="Oldroyd G.E."/>
            <person name="Geurts R."/>
            <person name="Cannon S.B."/>
            <person name="Udvardi M.K."/>
            <person name="Benedito V.A."/>
            <person name="Mayer K.F."/>
            <person name="Gouzy J."/>
            <person name="Schoof H."/>
            <person name="Van de Peer Y."/>
            <person name="Proost S."/>
            <person name="Cook D.R."/>
            <person name="Meyers B.C."/>
            <person name="Spannagl M."/>
            <person name="Cheung F."/>
            <person name="De Mita S."/>
            <person name="Krishnakumar V."/>
            <person name="Gundlach H."/>
            <person name="Zhou S."/>
            <person name="Mudge J."/>
            <person name="Bharti A.K."/>
            <person name="Murray J.D."/>
            <person name="Naoumkina M.A."/>
            <person name="Rosen B."/>
            <person name="Silverstein K.A."/>
            <person name="Tang H."/>
            <person name="Rombauts S."/>
            <person name="Zhao P.X."/>
            <person name="Zhou P."/>
            <person name="Barbe V."/>
            <person name="Bardou P."/>
            <person name="Bechner M."/>
            <person name="Bellec A."/>
            <person name="Berger A."/>
            <person name="Berges H."/>
            <person name="Bidwell S."/>
            <person name="Bisseling T."/>
            <person name="Choisne N."/>
            <person name="Couloux A."/>
            <person name="Denny R."/>
            <person name="Deshpande S."/>
            <person name="Dai X."/>
            <person name="Doyle J.J."/>
            <person name="Dudez A.M."/>
            <person name="Farmer A.D."/>
            <person name="Fouteau S."/>
            <person name="Franken C."/>
            <person name="Gibelin C."/>
            <person name="Gish J."/>
            <person name="Goldstein S."/>
            <person name="Gonzalez A.J."/>
            <person name="Green P.J."/>
            <person name="Hallab A."/>
            <person name="Hartog M."/>
            <person name="Hua A."/>
            <person name="Humphray S.J."/>
            <person name="Jeong D.H."/>
            <person name="Jing Y."/>
            <person name="Jocker A."/>
            <person name="Kenton S.M."/>
            <person name="Kim D.J."/>
            <person name="Klee K."/>
            <person name="Lai H."/>
            <person name="Lang C."/>
            <person name="Lin S."/>
            <person name="Macmil S.L."/>
            <person name="Magdelenat G."/>
            <person name="Matthews L."/>
            <person name="McCorrison J."/>
            <person name="Monaghan E.L."/>
            <person name="Mun J.H."/>
            <person name="Najar F.Z."/>
            <person name="Nicholson C."/>
            <person name="Noirot C."/>
            <person name="O'Bleness M."/>
            <person name="Paule C.R."/>
            <person name="Poulain J."/>
            <person name="Prion F."/>
            <person name="Qin B."/>
            <person name="Qu C."/>
            <person name="Retzel E.F."/>
            <person name="Riddle C."/>
            <person name="Sallet E."/>
            <person name="Samain S."/>
            <person name="Samson N."/>
            <person name="Sanders I."/>
            <person name="Saurat O."/>
            <person name="Scarpelli C."/>
            <person name="Schiex T."/>
            <person name="Segurens B."/>
            <person name="Severin A.J."/>
            <person name="Sherrier D.J."/>
            <person name="Shi R."/>
            <person name="Sims S."/>
            <person name="Singer S.R."/>
            <person name="Sinharoy S."/>
            <person name="Sterck L."/>
            <person name="Viollet A."/>
            <person name="Wang B.B."/>
            <person name="Wang K."/>
            <person name="Wang M."/>
            <person name="Wang X."/>
            <person name="Warfsmann J."/>
            <person name="Weissenbach J."/>
            <person name="White D.D."/>
            <person name="White J.D."/>
            <person name="Wiley G.B."/>
            <person name="Wincker P."/>
            <person name="Xing Y."/>
            <person name="Yang L."/>
            <person name="Yao Z."/>
            <person name="Ying F."/>
            <person name="Zhai J."/>
            <person name="Zhou L."/>
            <person name="Zuber A."/>
            <person name="Denarie J."/>
            <person name="Dixon R.A."/>
            <person name="May G.D."/>
            <person name="Schwartz D.C."/>
            <person name="Rogers J."/>
            <person name="Quetier F."/>
            <person name="Town C.D."/>
            <person name="Roe B.A."/>
        </authorList>
    </citation>
    <scope>NUCLEOTIDE SEQUENCE [LARGE SCALE GENOMIC DNA]</scope>
    <source>
        <strain evidence="6">A17</strain>
        <strain evidence="8 9">cv. Jemalong A17</strain>
    </source>
</reference>
<dbReference type="GO" id="GO:0007023">
    <property type="term" value="P:post-chaperonin tubulin folding pathway"/>
    <property type="evidence" value="ECO:0007669"/>
    <property type="project" value="InterPro"/>
</dbReference>
<keyword evidence="9" id="KW-1185">Reference proteome</keyword>
<sequence length="1272" mass="142138">MEAPSEETVTATVMNLEEEDDEHDSKERVLQKCFLQEWNLVKSFLNDTVSNSRVSDASSVHQIRSIMDKYQDQGQLLEPYLESIIPPLMNIIRSKTIKLGVISDEIFEIINPICIVVYSVIKVCGYKSVIKFFPHQVSDLELAVSLLEKCHHKNSVSSSREESTGEFEAKCVMLLWLYILVLVPFDLSSVDTSIASSDNLSEFELVPLVLRIIGFCKDYLSVSGRLSTMAGLVLSRLLTRPDMPKAFMSFVEWTHGVMSSVTEDGHNFQLLGAIEALAAIFKAGSRNLLLDVTPIVWNDTSILYKSSIAARDLLLRKYLMKLTQRIGLTCLPHRLHSWRYTGRTAKLNISLNTSSKENQSNLGVNGNCSNSIEITDEAEDEDMDVPENVEEIIEMLLSGLRDMNTVVRWSAAKGIGRITSHLTSSLSEEVLSSVLELFSPGEGEGSWHGGCLALAELSRRGLLLPASLPKVVPVVVKALHYDVRRGPHSVGSNVRDAAAYVCWAFGRAYYHTDMRSVLEDLAPHLLTVACYDREVNCRRAAAAAFQENVGRQGNYPHGIDIVNTADFFSLSSRANSYLHIAVSIAQYEGYLIPFVSDLLDRKICHWDKCLRELAAEALSFLVKYDPQYFASAVMEKLIPCTLSSDLCMRQGATLATGELVFTLHQCNYVIPSDKQRTLASVVPAIEKARLYRGKGGEIMRAAVSRFIECISISKVALSEKIKKSLLDTLNENLRHPKSLIQNVTVKGLKHFIRAYLLNLDDKGTSDLIAKYLNMLTDPNAAVRRGSALAIGVFPNELLTSQWRNVLLKLCGCCKIEENPEERDAEARVNAVKGLVSVCETLVSGRENTSNSFTENDFSLFIFIKNEVMTSLFKALDDYSVDNRGDVGSWVREAALHGLEKCTYMLCRIGKSGCLSGKSDGNEIESVVRPLTDNMLKNNAEVLLFDENLATNLLGGICKQAVEKMDKLREAAANVLYRILYNQIIYIPYIPFREKLEEIIPKEADGKWAVHSYTYPHIVQLLQFGCYSRYVLSGLVISIGDLVDPLKKLSLSALLEYLKGVEFEDPNTRTLREYMLSVDILWVLQQYRKCDRVIIPTLKTIESLLSKKIFLNMEEAHSQTFCAAVLDSLAIELKGSKDFSKLYAGIAILGYIASIPEPIHTRAFSQLLAFLVHPYPKIRKASAEHVYLVLLQNGNLLDENKIERALEIISMTRWDDNMGVTKHQRLELFELVGLEVGSSVKNGDGTARKTNAKKPKDLDENASYSSLVESSGF</sequence>
<evidence type="ECO:0000313" key="8">
    <source>
        <dbReference type="EnsemblPlants" id="KEH44314"/>
    </source>
</evidence>
<dbReference type="GO" id="GO:0000226">
    <property type="term" value="P:microtubule cytoskeleton organization"/>
    <property type="evidence" value="ECO:0000318"/>
    <property type="project" value="GO_Central"/>
</dbReference>
<evidence type="ECO:0000313" key="9">
    <source>
        <dbReference type="Proteomes" id="UP000002051"/>
    </source>
</evidence>
<reference evidence="7" key="5">
    <citation type="journal article" date="2018" name="Nat. Plants">
        <title>Whole-genome landscape of Medicago truncatula symbiotic genes.</title>
        <authorList>
            <person name="Pecrix Y."/>
            <person name="Gamas P."/>
            <person name="Carrere S."/>
        </authorList>
    </citation>
    <scope>NUCLEOTIDE SEQUENCE</scope>
    <source>
        <tissue evidence="7">Leaves</tissue>
    </source>
</reference>
<dbReference type="OrthoDB" id="10253476at2759"/>
<dbReference type="InterPro" id="IPR033162">
    <property type="entry name" value="TBCD"/>
</dbReference>
<dbReference type="Pfam" id="PF23579">
    <property type="entry name" value="ARM_TBCD"/>
    <property type="match status" value="1"/>
</dbReference>
<organism evidence="6 9">
    <name type="scientific">Medicago truncatula</name>
    <name type="common">Barrel medic</name>
    <name type="synonym">Medicago tribuloides</name>
    <dbReference type="NCBI Taxonomy" id="3880"/>
    <lineage>
        <taxon>Eukaryota</taxon>
        <taxon>Viridiplantae</taxon>
        <taxon>Streptophyta</taxon>
        <taxon>Embryophyta</taxon>
        <taxon>Tracheophyta</taxon>
        <taxon>Spermatophyta</taxon>
        <taxon>Magnoliopsida</taxon>
        <taxon>eudicotyledons</taxon>
        <taxon>Gunneridae</taxon>
        <taxon>Pentapetalae</taxon>
        <taxon>rosids</taxon>
        <taxon>fabids</taxon>
        <taxon>Fabales</taxon>
        <taxon>Fabaceae</taxon>
        <taxon>Papilionoideae</taxon>
        <taxon>50 kb inversion clade</taxon>
        <taxon>NPAAA clade</taxon>
        <taxon>Hologalegina</taxon>
        <taxon>IRL clade</taxon>
        <taxon>Trifolieae</taxon>
        <taxon>Medicago</taxon>
    </lineage>
</organism>
<evidence type="ECO:0000256" key="2">
    <source>
        <dbReference type="PROSITE-ProRule" id="PRU00103"/>
    </source>
</evidence>
<dbReference type="SUPFAM" id="SSF48371">
    <property type="entry name" value="ARM repeat"/>
    <property type="match status" value="2"/>
</dbReference>
<feature type="compositionally biased region" description="Polar residues" evidence="3">
    <location>
        <begin position="1261"/>
        <end position="1272"/>
    </location>
</feature>
<name>A0A072VQN2_MEDTR</name>
<evidence type="ECO:0000256" key="1">
    <source>
        <dbReference type="ARBA" id="ARBA00023186"/>
    </source>
</evidence>
<dbReference type="PANTHER" id="PTHR12658">
    <property type="entry name" value="BETA-TUBULIN COFACTOR D"/>
    <property type="match status" value="1"/>
</dbReference>
<dbReference type="EMBL" id="PSQE01000001">
    <property type="protein sequence ID" value="RHN82517.1"/>
    <property type="molecule type" value="Genomic_DNA"/>
</dbReference>
<dbReference type="GO" id="GO:0006457">
    <property type="term" value="P:protein folding"/>
    <property type="evidence" value="ECO:0000318"/>
    <property type="project" value="GO_Central"/>
</dbReference>
<dbReference type="InterPro" id="IPR011989">
    <property type="entry name" value="ARM-like"/>
</dbReference>
<dbReference type="InterPro" id="IPR058033">
    <property type="entry name" value="ARM_TBCD_2nd"/>
</dbReference>
<evidence type="ECO:0000313" key="10">
    <source>
        <dbReference type="Proteomes" id="UP000265566"/>
    </source>
</evidence>
<feature type="region of interest" description="Disordered" evidence="3">
    <location>
        <begin position="1242"/>
        <end position="1272"/>
    </location>
</feature>
<evidence type="ECO:0000313" key="6">
    <source>
        <dbReference type="EMBL" id="KEH44314.1"/>
    </source>
</evidence>
<dbReference type="EnsemblPlants" id="KEH44314">
    <property type="protein sequence ID" value="KEH44314"/>
    <property type="gene ID" value="MTR_1g112130"/>
</dbReference>
<dbReference type="PANTHER" id="PTHR12658:SF0">
    <property type="entry name" value="TUBULIN-SPECIFIC CHAPERONE D"/>
    <property type="match status" value="1"/>
</dbReference>
<dbReference type="GO" id="GO:0048487">
    <property type="term" value="F:beta-tubulin binding"/>
    <property type="evidence" value="ECO:0000318"/>
    <property type="project" value="GO_Central"/>
</dbReference>
<dbReference type="Pfam" id="PF25767">
    <property type="entry name" value="ARM_TBCD_2nd"/>
    <property type="match status" value="1"/>
</dbReference>
<dbReference type="GO" id="GO:0005096">
    <property type="term" value="F:GTPase activator activity"/>
    <property type="evidence" value="ECO:0000318"/>
    <property type="project" value="GO_Central"/>
</dbReference>
<protein>
    <submittedName>
        <fullName evidence="6">Beta-tubulin folding cofactor D</fullName>
    </submittedName>
    <submittedName>
        <fullName evidence="7">Putative tubulin-specific chaperone D, tubulin-folding cofactor D</fullName>
    </submittedName>
</protein>
<dbReference type="AlphaFoldDB" id="A0A072VQN2"/>
<dbReference type="InterPro" id="IPR022577">
    <property type="entry name" value="TBCD_C"/>
</dbReference>
<dbReference type="GO" id="GO:0007021">
    <property type="term" value="P:tubulin complex assembly"/>
    <property type="evidence" value="ECO:0007669"/>
    <property type="project" value="InterPro"/>
</dbReference>
<dbReference type="Proteomes" id="UP000002051">
    <property type="component" value="Unassembled WGS sequence"/>
</dbReference>
<dbReference type="InterPro" id="IPR016024">
    <property type="entry name" value="ARM-type_fold"/>
</dbReference>
<reference evidence="10" key="4">
    <citation type="journal article" date="2018" name="Nat. Plants">
        <title>Whole-genome landscape of Medicago truncatula symbiotic genes.</title>
        <authorList>
            <person name="Pecrix Y."/>
            <person name="Staton S.E."/>
            <person name="Sallet E."/>
            <person name="Lelandais-Briere C."/>
            <person name="Moreau S."/>
            <person name="Carrere S."/>
            <person name="Blein T."/>
            <person name="Jardinaud M.F."/>
            <person name="Latrasse D."/>
            <person name="Zouine M."/>
            <person name="Zahm M."/>
            <person name="Kreplak J."/>
            <person name="Mayjonade B."/>
            <person name="Satge C."/>
            <person name="Perez M."/>
            <person name="Cauet S."/>
            <person name="Marande W."/>
            <person name="Chantry-Darmon C."/>
            <person name="Lopez-Roques C."/>
            <person name="Bouchez O."/>
            <person name="Berard A."/>
            <person name="Debelle F."/>
            <person name="Munos S."/>
            <person name="Bendahmane A."/>
            <person name="Berges H."/>
            <person name="Niebel A."/>
            <person name="Buitink J."/>
            <person name="Frugier F."/>
            <person name="Benhamed M."/>
            <person name="Crespi M."/>
            <person name="Gouzy J."/>
            <person name="Gamas P."/>
        </authorList>
    </citation>
    <scope>NUCLEOTIDE SEQUENCE [LARGE SCALE GENOMIC DNA]</scope>
    <source>
        <strain evidence="10">cv. Jemalong A17</strain>
    </source>
</reference>
<dbReference type="STRING" id="3880.A0A072VQN2"/>
<gene>
    <name evidence="6" type="ordered locus">MTR_1g112130</name>
    <name evidence="7" type="ORF">MtrunA17_Chr1g0210711</name>
</gene>
<evidence type="ECO:0000256" key="3">
    <source>
        <dbReference type="SAM" id="MobiDB-lite"/>
    </source>
</evidence>
<dbReference type="InterPro" id="IPR021133">
    <property type="entry name" value="HEAT_type_2"/>
</dbReference>
<dbReference type="EMBL" id="CM001217">
    <property type="protein sequence ID" value="KEH44314.1"/>
    <property type="molecule type" value="Genomic_DNA"/>
</dbReference>
<dbReference type="Pfam" id="PF12612">
    <property type="entry name" value="TFCD_C"/>
    <property type="match status" value="1"/>
</dbReference>
<accession>A0A072VQN2</accession>
<keyword evidence="1" id="KW-0143">Chaperone</keyword>
<dbReference type="Proteomes" id="UP000265566">
    <property type="component" value="Chromosome 1"/>
</dbReference>
<feature type="repeat" description="HEAT" evidence="2">
    <location>
        <begin position="392"/>
        <end position="429"/>
    </location>
</feature>
<dbReference type="PROSITE" id="PS50077">
    <property type="entry name" value="HEAT_REPEAT"/>
    <property type="match status" value="1"/>
</dbReference>